<proteinExistence type="predicted"/>
<dbReference type="EMBL" id="JACHBR010000001">
    <property type="protein sequence ID" value="MBB5629565.1"/>
    <property type="molecule type" value="Genomic_DNA"/>
</dbReference>
<evidence type="ECO:0000313" key="2">
    <source>
        <dbReference type="Proteomes" id="UP000588112"/>
    </source>
</evidence>
<evidence type="ECO:0000313" key="1">
    <source>
        <dbReference type="EMBL" id="MBB5629565.1"/>
    </source>
</evidence>
<comment type="caution">
    <text evidence="1">The sequence shown here is derived from an EMBL/GenBank/DDBJ whole genome shotgun (WGS) entry which is preliminary data.</text>
</comment>
<protein>
    <recommendedName>
        <fullName evidence="3">NIPSNAP domain-containing protein</fullName>
    </recommendedName>
</protein>
<dbReference type="AlphaFoldDB" id="A0A7W8Z8Z6"/>
<keyword evidence="2" id="KW-1185">Reference proteome</keyword>
<accession>A0A7W8Z8Z6</accession>
<gene>
    <name evidence="1" type="ORF">BJ981_005264</name>
</gene>
<dbReference type="Proteomes" id="UP000588112">
    <property type="component" value="Unassembled WGS sequence"/>
</dbReference>
<name>A0A7W8Z8Z6_9ACTN</name>
<reference evidence="1 2" key="1">
    <citation type="submission" date="2020-08" db="EMBL/GenBank/DDBJ databases">
        <title>Sequencing the genomes of 1000 actinobacteria strains.</title>
        <authorList>
            <person name="Klenk H.-P."/>
        </authorList>
    </citation>
    <scope>NUCLEOTIDE SEQUENCE [LARGE SCALE GENOMIC DNA]</scope>
    <source>
        <strain evidence="1 2">DSM 45790</strain>
    </source>
</reference>
<dbReference type="RefSeq" id="WP_184614733.1">
    <property type="nucleotide sequence ID" value="NZ_BOOS01000077.1"/>
</dbReference>
<sequence length="95" mass="11214">MRERRIVRGEEWREDLSMVRDVRRYHSVIGDVYVIGNWAACDDEAGWREYRAVFAGLKPDGDGEGQRLGQDDWREFLDTRIVTDLPVRAGFRRQD</sequence>
<organism evidence="1 2">
    <name type="scientific">Sphaerisporangium krabiense</name>
    <dbReference type="NCBI Taxonomy" id="763782"/>
    <lineage>
        <taxon>Bacteria</taxon>
        <taxon>Bacillati</taxon>
        <taxon>Actinomycetota</taxon>
        <taxon>Actinomycetes</taxon>
        <taxon>Streptosporangiales</taxon>
        <taxon>Streptosporangiaceae</taxon>
        <taxon>Sphaerisporangium</taxon>
    </lineage>
</organism>
<evidence type="ECO:0008006" key="3">
    <source>
        <dbReference type="Google" id="ProtNLM"/>
    </source>
</evidence>